<sequence length="301" mass="34341">MSSVLFDRVAHRYDATRGHSEEVAQRMLQQIDQASGGNAQARFLEIGVGTGRFALPLAAQGRQYTGIDVSEKMVEQLVGKLDEVSWQKEELAWGSLPDEESAHHPHISDVQRFLHQESQGRLRIVMADATDLPFTDQSFDALVAVHVFHLIVDWQKALEELLRVVRPGGVLVRCWTENWLEQWKPGLRDVRNRWCQIVQELGGNTDVPGTGDDEVTAWLQQHGLETVQTDVVTWEFQTTPRKIFEGVEQRIWTSTLVVPDDLFATSIQHLRVWVDEHYGDAIDQPYTQQGRMLINVTRIPE</sequence>
<protein>
    <submittedName>
        <fullName evidence="3">Type 11 methyltransferase</fullName>
    </submittedName>
</protein>
<keyword evidence="3" id="KW-0808">Transferase</keyword>
<feature type="domain" description="Methyltransferase type 11" evidence="1">
    <location>
        <begin position="116"/>
        <end position="172"/>
    </location>
</feature>
<dbReference type="SUPFAM" id="SSF53335">
    <property type="entry name" value="S-adenosyl-L-methionine-dependent methyltransferases"/>
    <property type="match status" value="1"/>
</dbReference>
<dbReference type="Pfam" id="PF13649">
    <property type="entry name" value="Methyltransf_25"/>
    <property type="match status" value="1"/>
</dbReference>
<dbReference type="Gene3D" id="3.40.50.150">
    <property type="entry name" value="Vaccinia Virus protein VP39"/>
    <property type="match status" value="1"/>
</dbReference>
<evidence type="ECO:0000313" key="4">
    <source>
        <dbReference type="Proteomes" id="UP000597444"/>
    </source>
</evidence>
<gene>
    <name evidence="3" type="ORF">KSF_110300</name>
</gene>
<dbReference type="AlphaFoldDB" id="A0A8J3NB10"/>
<evidence type="ECO:0000313" key="3">
    <source>
        <dbReference type="EMBL" id="GHP00983.1"/>
    </source>
</evidence>
<dbReference type="GO" id="GO:0008757">
    <property type="term" value="F:S-adenosylmethionine-dependent methyltransferase activity"/>
    <property type="evidence" value="ECO:0007669"/>
    <property type="project" value="InterPro"/>
</dbReference>
<dbReference type="InterPro" id="IPR041698">
    <property type="entry name" value="Methyltransf_25"/>
</dbReference>
<dbReference type="RefSeq" id="WP_220211557.1">
    <property type="nucleotide sequence ID" value="NZ_BNJK01000004.1"/>
</dbReference>
<dbReference type="EMBL" id="BNJK01000004">
    <property type="protein sequence ID" value="GHP00983.1"/>
    <property type="molecule type" value="Genomic_DNA"/>
</dbReference>
<dbReference type="GO" id="GO:0032259">
    <property type="term" value="P:methylation"/>
    <property type="evidence" value="ECO:0007669"/>
    <property type="project" value="UniProtKB-KW"/>
</dbReference>
<comment type="caution">
    <text evidence="3">The sequence shown here is derived from an EMBL/GenBank/DDBJ whole genome shotgun (WGS) entry which is preliminary data.</text>
</comment>
<dbReference type="Gene3D" id="1.10.8.900">
    <property type="match status" value="1"/>
</dbReference>
<dbReference type="InterPro" id="IPR029063">
    <property type="entry name" value="SAM-dependent_MTases_sf"/>
</dbReference>
<dbReference type="PANTHER" id="PTHR43591">
    <property type="entry name" value="METHYLTRANSFERASE"/>
    <property type="match status" value="1"/>
</dbReference>
<keyword evidence="4" id="KW-1185">Reference proteome</keyword>
<evidence type="ECO:0000259" key="1">
    <source>
        <dbReference type="Pfam" id="PF08241"/>
    </source>
</evidence>
<keyword evidence="3" id="KW-0489">Methyltransferase</keyword>
<reference evidence="3" key="1">
    <citation type="submission" date="2020-10" db="EMBL/GenBank/DDBJ databases">
        <title>Taxonomic study of unclassified bacteria belonging to the class Ktedonobacteria.</title>
        <authorList>
            <person name="Yabe S."/>
            <person name="Wang C.M."/>
            <person name="Zheng Y."/>
            <person name="Sakai Y."/>
            <person name="Cavaletti L."/>
            <person name="Monciardini P."/>
            <person name="Donadio S."/>
        </authorList>
    </citation>
    <scope>NUCLEOTIDE SEQUENCE</scope>
    <source>
        <strain evidence="3">ID150040</strain>
    </source>
</reference>
<dbReference type="InterPro" id="IPR013216">
    <property type="entry name" value="Methyltransf_11"/>
</dbReference>
<feature type="domain" description="Methyltransferase" evidence="2">
    <location>
        <begin position="44"/>
        <end position="87"/>
    </location>
</feature>
<proteinExistence type="predicted"/>
<accession>A0A8J3NB10</accession>
<evidence type="ECO:0000259" key="2">
    <source>
        <dbReference type="Pfam" id="PF13649"/>
    </source>
</evidence>
<dbReference type="CDD" id="cd02440">
    <property type="entry name" value="AdoMet_MTases"/>
    <property type="match status" value="1"/>
</dbReference>
<dbReference type="Proteomes" id="UP000597444">
    <property type="component" value="Unassembled WGS sequence"/>
</dbReference>
<organism evidence="3 4">
    <name type="scientific">Reticulibacter mediterranei</name>
    <dbReference type="NCBI Taxonomy" id="2778369"/>
    <lineage>
        <taxon>Bacteria</taxon>
        <taxon>Bacillati</taxon>
        <taxon>Chloroflexota</taxon>
        <taxon>Ktedonobacteria</taxon>
        <taxon>Ktedonobacterales</taxon>
        <taxon>Reticulibacteraceae</taxon>
        <taxon>Reticulibacter</taxon>
    </lineage>
</organism>
<dbReference type="Pfam" id="PF08241">
    <property type="entry name" value="Methyltransf_11"/>
    <property type="match status" value="1"/>
</dbReference>
<name>A0A8J3NB10_9CHLR</name>